<name>A0A3P5XXN8_9BACL</name>
<evidence type="ECO:0000313" key="2">
    <source>
        <dbReference type="EMBL" id="VDC33900.1"/>
    </source>
</evidence>
<dbReference type="OrthoDB" id="2739093at2"/>
<dbReference type="RefSeq" id="WP_124071877.1">
    <property type="nucleotide sequence ID" value="NZ_CBCRXF010000036.1"/>
</dbReference>
<accession>A0A3P5XXN8</accession>
<feature type="transmembrane region" description="Helical" evidence="1">
    <location>
        <begin position="12"/>
        <end position="30"/>
    </location>
</feature>
<keyword evidence="1" id="KW-0472">Membrane</keyword>
<dbReference type="EMBL" id="UXAV01000069">
    <property type="protein sequence ID" value="VDC33900.1"/>
    <property type="molecule type" value="Genomic_DNA"/>
</dbReference>
<feature type="transmembrane region" description="Helical" evidence="1">
    <location>
        <begin position="63"/>
        <end position="82"/>
    </location>
</feature>
<dbReference type="AlphaFoldDB" id="A0A3P5XXN8"/>
<evidence type="ECO:0000256" key="1">
    <source>
        <dbReference type="SAM" id="Phobius"/>
    </source>
</evidence>
<organism evidence="2 3">
    <name type="scientific">Filibacter tadaridae</name>
    <dbReference type="NCBI Taxonomy" id="2483811"/>
    <lineage>
        <taxon>Bacteria</taxon>
        <taxon>Bacillati</taxon>
        <taxon>Bacillota</taxon>
        <taxon>Bacilli</taxon>
        <taxon>Bacillales</taxon>
        <taxon>Caryophanaceae</taxon>
        <taxon>Filibacter</taxon>
    </lineage>
</organism>
<sequence length="228" mass="26269">MAKKQGLNKKLILLDLVFYAILPYIVWNYGKEPFGDYATMLISTIPGFIYTCYRFILEKQFNIAGLFIIGSLALGTMVNLLSGSAEQMIWNGVYLGLFYIVIYFIALIVKRPFSLYFAVDFAYLQGYARKDSATLFFQKGIFNWFQLIQVVFIVRGLFMAGLTVFLLNKYGIDGYGGMLLYKQIAGWFFWMLITGMFIYINIPVQRFLAGQQDKLQDKKTPLSTDEIF</sequence>
<keyword evidence="3" id="KW-1185">Reference proteome</keyword>
<keyword evidence="1" id="KW-0812">Transmembrane</keyword>
<evidence type="ECO:0000313" key="3">
    <source>
        <dbReference type="Proteomes" id="UP000270468"/>
    </source>
</evidence>
<keyword evidence="1" id="KW-1133">Transmembrane helix</keyword>
<feature type="transmembrane region" description="Helical" evidence="1">
    <location>
        <begin position="88"/>
        <end position="109"/>
    </location>
</feature>
<gene>
    <name evidence="2" type="ORF">FILTAD_03077</name>
</gene>
<reference evidence="2 3" key="1">
    <citation type="submission" date="2018-11" db="EMBL/GenBank/DDBJ databases">
        <authorList>
            <person name="Criscuolo A."/>
        </authorList>
    </citation>
    <scope>NUCLEOTIDE SEQUENCE [LARGE SCALE GENOMIC DNA]</scope>
    <source>
        <strain evidence="2">ATB-66</strain>
    </source>
</reference>
<evidence type="ECO:0008006" key="4">
    <source>
        <dbReference type="Google" id="ProtNLM"/>
    </source>
</evidence>
<dbReference type="NCBIfam" id="NF041646">
    <property type="entry name" value="VC0807_fam"/>
    <property type="match status" value="1"/>
</dbReference>
<protein>
    <recommendedName>
        <fullName evidence="4">Intracellular septation protein A</fullName>
    </recommendedName>
</protein>
<feature type="transmembrane region" description="Helical" evidence="1">
    <location>
        <begin position="36"/>
        <end position="56"/>
    </location>
</feature>
<feature type="transmembrane region" description="Helical" evidence="1">
    <location>
        <begin position="144"/>
        <end position="167"/>
    </location>
</feature>
<proteinExistence type="predicted"/>
<feature type="transmembrane region" description="Helical" evidence="1">
    <location>
        <begin position="187"/>
        <end position="209"/>
    </location>
</feature>
<dbReference type="Proteomes" id="UP000270468">
    <property type="component" value="Unassembled WGS sequence"/>
</dbReference>